<keyword evidence="3" id="KW-1185">Reference proteome</keyword>
<accession>A0AA36BHE5</accession>
<sequence>MTETNYIYILIDICIYLYIYIYTHTYAHTFSQNPYFILLFVCVSVIIPLVNWVGLFMSLEVHQKRKSTRCEENKYWGSILTEFNKKETLLLLLLLLSPKVVNWQNAWQHSEFKFCHSLLGVNELNS</sequence>
<feature type="transmembrane region" description="Helical" evidence="1">
    <location>
        <begin position="35"/>
        <end position="59"/>
    </location>
</feature>
<protein>
    <submittedName>
        <fullName evidence="2">Uncharacterized protein</fullName>
    </submittedName>
</protein>
<proteinExistence type="predicted"/>
<evidence type="ECO:0000256" key="1">
    <source>
        <dbReference type="SAM" id="Phobius"/>
    </source>
</evidence>
<name>A0AA36BHE5_OCTVU</name>
<dbReference type="EMBL" id="OX597828">
    <property type="protein sequence ID" value="CAI9734114.1"/>
    <property type="molecule type" value="Genomic_DNA"/>
</dbReference>
<dbReference type="Proteomes" id="UP001162480">
    <property type="component" value="Chromosome 15"/>
</dbReference>
<gene>
    <name evidence="2" type="ORF">OCTVUL_1B002663</name>
</gene>
<organism evidence="2 3">
    <name type="scientific">Octopus vulgaris</name>
    <name type="common">Common octopus</name>
    <dbReference type="NCBI Taxonomy" id="6645"/>
    <lineage>
        <taxon>Eukaryota</taxon>
        <taxon>Metazoa</taxon>
        <taxon>Spiralia</taxon>
        <taxon>Lophotrochozoa</taxon>
        <taxon>Mollusca</taxon>
        <taxon>Cephalopoda</taxon>
        <taxon>Coleoidea</taxon>
        <taxon>Octopodiformes</taxon>
        <taxon>Octopoda</taxon>
        <taxon>Incirrata</taxon>
        <taxon>Octopodidae</taxon>
        <taxon>Octopus</taxon>
    </lineage>
</organism>
<dbReference type="AlphaFoldDB" id="A0AA36BHE5"/>
<feature type="transmembrane region" description="Helical" evidence="1">
    <location>
        <begin position="7"/>
        <end position="23"/>
    </location>
</feature>
<evidence type="ECO:0000313" key="2">
    <source>
        <dbReference type="EMBL" id="CAI9734114.1"/>
    </source>
</evidence>
<keyword evidence="1" id="KW-0472">Membrane</keyword>
<reference evidence="2" key="1">
    <citation type="submission" date="2023-08" db="EMBL/GenBank/DDBJ databases">
        <authorList>
            <person name="Alioto T."/>
            <person name="Alioto T."/>
            <person name="Gomez Garrido J."/>
        </authorList>
    </citation>
    <scope>NUCLEOTIDE SEQUENCE</scope>
</reference>
<keyword evidence="1" id="KW-0812">Transmembrane</keyword>
<keyword evidence="1" id="KW-1133">Transmembrane helix</keyword>
<evidence type="ECO:0000313" key="3">
    <source>
        <dbReference type="Proteomes" id="UP001162480"/>
    </source>
</evidence>